<dbReference type="InterPro" id="IPR027417">
    <property type="entry name" value="P-loop_NTPase"/>
</dbReference>
<accession>A0A1G9GGW8</accession>
<dbReference type="OrthoDB" id="3881471at2"/>
<dbReference type="PANTHER" id="PTHR30121:SF6">
    <property type="entry name" value="SLR6007 PROTEIN"/>
    <property type="match status" value="1"/>
</dbReference>
<keyword evidence="4" id="KW-1185">Reference proteome</keyword>
<dbReference type="AlphaFoldDB" id="A0A1G9GGW8"/>
<dbReference type="PANTHER" id="PTHR30121">
    <property type="entry name" value="UNCHARACTERIZED PROTEIN YJGR-RELATED"/>
    <property type="match status" value="1"/>
</dbReference>
<protein>
    <recommendedName>
        <fullName evidence="2">Helicase HerA central domain-containing protein</fullName>
    </recommendedName>
</protein>
<dbReference type="RefSeq" id="WP_090768523.1">
    <property type="nucleotide sequence ID" value="NZ_FNFB01000014.1"/>
</dbReference>
<dbReference type="InterPro" id="IPR051162">
    <property type="entry name" value="T4SS_component"/>
</dbReference>
<dbReference type="InterPro" id="IPR002789">
    <property type="entry name" value="HerA_central"/>
</dbReference>
<evidence type="ECO:0000313" key="3">
    <source>
        <dbReference type="EMBL" id="SDK99920.1"/>
    </source>
</evidence>
<feature type="compositionally biased region" description="Polar residues" evidence="1">
    <location>
        <begin position="706"/>
        <end position="719"/>
    </location>
</feature>
<name>A0A1G9GGW8_9ACTN</name>
<proteinExistence type="predicted"/>
<dbReference type="SUPFAM" id="SSF52540">
    <property type="entry name" value="P-loop containing nucleoside triphosphate hydrolases"/>
    <property type="match status" value="2"/>
</dbReference>
<sequence>MNETEERALRAVSRVLTWATTAEHAWNPPPFHVDAMHPRAERLIAEGIEEAAAASRTSPLGVVIEGEGGAGKTHLLGWVRGAIAEAGGYFFLVDFSAGDDFWKRTAGAMVEDLGRPAGGPGAPIQAMVALRRLADLAGVRERVNAAVDLGKGLDRDDLDALVNGLLARDRGLLRCRDTIRALALYAAATGPALDVAFDHLMSTEEAEEGDRQACGMSKAVKAPHEIAVELSTVLALTGPSVIAVDQIDAILQHSRTSSAEPRGDMLDELASGLMALVHATRRTLCLVACLPSSWTMISKHAIGTVRDRFRKSLILTTIATPDIARTLVERRFAVAFSEAGWAPPSPCWPIATAAFDTAPGRTPRTLLRSISAHVETCLAKGEVRLLQRFDLSGSLARVDKEERQPDDADLARLDARFTELLAQAEVSGAFDPAHEDELAPALLAAGLRAWVKEQGDAGRLFSVDPLPGRRPALHARLRQALAPDSEEQRHWTFRVIGARHHAAALKRLADGMEASGLGQDRPDRCFVVLRNQDWSDGPATRARMAQLKEHGGQSLTVRAGDLRVFEALRLMMAERDPEFDAWLRSRRPAGGTELLTCVLGPTVLHSTAPPERAPQKARTPAPPHADAPAAQPQARQGRSPAPRGMSADAPRLTHPGGTDVPRAAASDRTDFPRAAASDRTDLPRAAASDRTDLPRAADPGGADLSRTATPSRTDLSRGTSSGGGDATVSVGRRLDTGADVELKLSTLTRHTAVFAGSGSGKTVFLRRLVEECALHGVSSIVLDSNNDLARLGDPWPVPPAAWGEGDAVRAARYFAETDVVIWTPGRSRGRPLSFQPLPDFAAVRDDPDELQSAIGLALEALAPRAAVSGATAKARKGKAVLREALEHFARAGGRGFPAFLAMLGALPFEASQIDRADVIAAELGQLLRAATITDPLFAGDGEPVDPAQLLTPAPGRRARVSVISFAGLDPDARPGFVNQLQMALFSWIKRHPARDRPLKGLYVMDEAQTLVSAASRTEALASTLTLASQARKYGLGLVFATQAPRGLHNQIAGNATTQFVGRLNSPTQITVVQELARARGGRAERVGRLEAGQFYAASDGVPEVLLRTPQCLSHHPADPLTEEEIIQRASR</sequence>
<feature type="compositionally biased region" description="Low complexity" evidence="1">
    <location>
        <begin position="626"/>
        <end position="643"/>
    </location>
</feature>
<feature type="compositionally biased region" description="Basic and acidic residues" evidence="1">
    <location>
        <begin position="665"/>
        <end position="695"/>
    </location>
</feature>
<dbReference type="EMBL" id="FNFB01000014">
    <property type="protein sequence ID" value="SDK99920.1"/>
    <property type="molecule type" value="Genomic_DNA"/>
</dbReference>
<dbReference type="Gene3D" id="3.40.50.300">
    <property type="entry name" value="P-loop containing nucleotide triphosphate hydrolases"/>
    <property type="match status" value="2"/>
</dbReference>
<evidence type="ECO:0000259" key="2">
    <source>
        <dbReference type="Pfam" id="PF01935"/>
    </source>
</evidence>
<organism evidence="3 4">
    <name type="scientific">Nonomuraea maritima</name>
    <dbReference type="NCBI Taxonomy" id="683260"/>
    <lineage>
        <taxon>Bacteria</taxon>
        <taxon>Bacillati</taxon>
        <taxon>Actinomycetota</taxon>
        <taxon>Actinomycetes</taxon>
        <taxon>Streptosporangiales</taxon>
        <taxon>Streptosporangiaceae</taxon>
        <taxon>Nonomuraea</taxon>
    </lineage>
</organism>
<dbReference type="Proteomes" id="UP000198683">
    <property type="component" value="Unassembled WGS sequence"/>
</dbReference>
<evidence type="ECO:0000256" key="1">
    <source>
        <dbReference type="SAM" id="MobiDB-lite"/>
    </source>
</evidence>
<gene>
    <name evidence="3" type="ORF">SAMN05421874_11464</name>
</gene>
<feature type="domain" description="Helicase HerA central" evidence="2">
    <location>
        <begin position="730"/>
        <end position="886"/>
    </location>
</feature>
<evidence type="ECO:0000313" key="4">
    <source>
        <dbReference type="Proteomes" id="UP000198683"/>
    </source>
</evidence>
<dbReference type="STRING" id="683260.SAMN05421874_11464"/>
<reference evidence="3 4" key="1">
    <citation type="submission" date="2016-10" db="EMBL/GenBank/DDBJ databases">
        <authorList>
            <person name="de Groot N.N."/>
        </authorList>
    </citation>
    <scope>NUCLEOTIDE SEQUENCE [LARGE SCALE GENOMIC DNA]</scope>
    <source>
        <strain evidence="3 4">CGMCC 4.5681</strain>
    </source>
</reference>
<dbReference type="Pfam" id="PF01935">
    <property type="entry name" value="DUF87"/>
    <property type="match status" value="1"/>
</dbReference>
<feature type="region of interest" description="Disordered" evidence="1">
    <location>
        <begin position="605"/>
        <end position="730"/>
    </location>
</feature>